<feature type="domain" description="Major facilitator superfamily (MFS) profile" evidence="7">
    <location>
        <begin position="47"/>
        <end position="457"/>
    </location>
</feature>
<keyword evidence="9" id="KW-1185">Reference proteome</keyword>
<reference evidence="8 9" key="1">
    <citation type="submission" date="2017-04" db="EMBL/GenBank/DDBJ databases">
        <title>Draft genome sequence of Tuber borchii Vittad., a whitish edible truffle.</title>
        <authorList>
            <consortium name="DOE Joint Genome Institute"/>
            <person name="Murat C."/>
            <person name="Kuo A."/>
            <person name="Barry K.W."/>
            <person name="Clum A."/>
            <person name="Dockter R.B."/>
            <person name="Fauchery L."/>
            <person name="Iotti M."/>
            <person name="Kohler A."/>
            <person name="Labutti K."/>
            <person name="Lindquist E.A."/>
            <person name="Lipzen A."/>
            <person name="Ohm R.A."/>
            <person name="Wang M."/>
            <person name="Grigoriev I.V."/>
            <person name="Zambonelli A."/>
            <person name="Martin F.M."/>
        </authorList>
    </citation>
    <scope>NUCLEOTIDE SEQUENCE [LARGE SCALE GENOMIC DNA]</scope>
    <source>
        <strain evidence="8 9">Tbo3840</strain>
    </source>
</reference>
<dbReference type="InterPro" id="IPR020846">
    <property type="entry name" value="MFS_dom"/>
</dbReference>
<dbReference type="FunFam" id="1.20.1250.20:FF:000034">
    <property type="entry name" value="MFS general substrate transporter"/>
    <property type="match status" value="1"/>
</dbReference>
<dbReference type="STRING" id="42251.A0A2T7A2M9"/>
<feature type="transmembrane region" description="Helical" evidence="6">
    <location>
        <begin position="431"/>
        <end position="453"/>
    </location>
</feature>
<dbReference type="Proteomes" id="UP000244722">
    <property type="component" value="Unassembled WGS sequence"/>
</dbReference>
<organism evidence="8 9">
    <name type="scientific">Tuber borchii</name>
    <name type="common">White truffle</name>
    <dbReference type="NCBI Taxonomy" id="42251"/>
    <lineage>
        <taxon>Eukaryota</taxon>
        <taxon>Fungi</taxon>
        <taxon>Dikarya</taxon>
        <taxon>Ascomycota</taxon>
        <taxon>Pezizomycotina</taxon>
        <taxon>Pezizomycetes</taxon>
        <taxon>Pezizales</taxon>
        <taxon>Tuberaceae</taxon>
        <taxon>Tuber</taxon>
    </lineage>
</organism>
<comment type="caution">
    <text evidence="8">The sequence shown here is derived from an EMBL/GenBank/DDBJ whole genome shotgun (WGS) entry which is preliminary data.</text>
</comment>
<proteinExistence type="predicted"/>
<feature type="transmembrane region" description="Helical" evidence="6">
    <location>
        <begin position="113"/>
        <end position="137"/>
    </location>
</feature>
<sequence length="495" mass="54460">MSEGSTIGKDAKYVDGVVTPDSLESSDGASFDDKRTKKLLRKLDWHLVPFLALLYLLSFLDRTNIGNARLAGLEKDLGMKGLDYNVALAVFFPWYVAAEVPSNLMMKKTRPSLWLTIIMLAWGITMTLMGVVTSYAGLLACRMALGVAEGGLFPGVTFYITMWYRRHECGLRMAIFFSAATLAGAFGGLLARGITEMDGVGGKPGWAWIFILEGIATVIVACIAYWAINDYPETAKFLTAEESKEVQRRLKADRTSLADEYDIKYFFHAVKDWKIYVHMLITIGIYTPLYSFSLFLPTIVKNMGYSNKESQLMTVPPYVFACICTIAAGYLADRTKQRGIFMIAACLCSIVGFTMLISTHKPGVQYLGTFLAAGGIYPNVPMGVAWNGNNIGGSTKRGVGIAMHVGFGNLGGTIAAFAYRKADAPRYFSGHGLLIATTSMSLALCCFMTAYLGKENARRDALMVEQGLTLESYSDEMKEAEREKGDNATFFRYTV</sequence>
<dbReference type="AlphaFoldDB" id="A0A2T7A2M9"/>
<dbReference type="GO" id="GO:0016020">
    <property type="term" value="C:membrane"/>
    <property type="evidence" value="ECO:0007669"/>
    <property type="project" value="UniProtKB-SubCell"/>
</dbReference>
<keyword evidence="4 6" id="KW-1133">Transmembrane helix</keyword>
<keyword evidence="5 6" id="KW-0472">Membrane</keyword>
<feature type="transmembrane region" description="Helical" evidence="6">
    <location>
        <begin position="364"/>
        <end position="386"/>
    </location>
</feature>
<accession>A0A2T7A2M9</accession>
<dbReference type="FunFam" id="1.20.1250.20:FF:000068">
    <property type="entry name" value="MFS general substrate transporter"/>
    <property type="match status" value="1"/>
</dbReference>
<feature type="transmembrane region" description="Helical" evidence="6">
    <location>
        <begin position="206"/>
        <end position="228"/>
    </location>
</feature>
<feature type="transmembrane region" description="Helical" evidence="6">
    <location>
        <begin position="43"/>
        <end position="60"/>
    </location>
</feature>
<evidence type="ECO:0000256" key="1">
    <source>
        <dbReference type="ARBA" id="ARBA00004141"/>
    </source>
</evidence>
<evidence type="ECO:0000256" key="4">
    <source>
        <dbReference type="ARBA" id="ARBA00022989"/>
    </source>
</evidence>
<evidence type="ECO:0000313" key="9">
    <source>
        <dbReference type="Proteomes" id="UP000244722"/>
    </source>
</evidence>
<feature type="transmembrane region" description="Helical" evidence="6">
    <location>
        <begin position="84"/>
        <end position="101"/>
    </location>
</feature>
<dbReference type="OrthoDB" id="2962993at2759"/>
<dbReference type="EMBL" id="NESQ01000035">
    <property type="protein sequence ID" value="PUU81945.1"/>
    <property type="molecule type" value="Genomic_DNA"/>
</dbReference>
<dbReference type="Gene3D" id="1.20.1250.20">
    <property type="entry name" value="MFS general substrate transporter like domains"/>
    <property type="match status" value="2"/>
</dbReference>
<feature type="transmembrane region" description="Helical" evidence="6">
    <location>
        <begin position="398"/>
        <end position="419"/>
    </location>
</feature>
<feature type="transmembrane region" description="Helical" evidence="6">
    <location>
        <begin position="275"/>
        <end position="295"/>
    </location>
</feature>
<feature type="transmembrane region" description="Helical" evidence="6">
    <location>
        <begin position="315"/>
        <end position="332"/>
    </location>
</feature>
<keyword evidence="3 6" id="KW-0812">Transmembrane</keyword>
<feature type="transmembrane region" description="Helical" evidence="6">
    <location>
        <begin position="174"/>
        <end position="194"/>
    </location>
</feature>
<dbReference type="SUPFAM" id="SSF103473">
    <property type="entry name" value="MFS general substrate transporter"/>
    <property type="match status" value="1"/>
</dbReference>
<dbReference type="PANTHER" id="PTHR43791">
    <property type="entry name" value="PERMEASE-RELATED"/>
    <property type="match status" value="1"/>
</dbReference>
<keyword evidence="2" id="KW-0813">Transport</keyword>
<evidence type="ECO:0000256" key="3">
    <source>
        <dbReference type="ARBA" id="ARBA00022692"/>
    </source>
</evidence>
<evidence type="ECO:0000256" key="5">
    <source>
        <dbReference type="ARBA" id="ARBA00023136"/>
    </source>
</evidence>
<gene>
    <name evidence="8" type="ORF">B9Z19DRAFT_1121348</name>
</gene>
<evidence type="ECO:0000256" key="6">
    <source>
        <dbReference type="SAM" id="Phobius"/>
    </source>
</evidence>
<evidence type="ECO:0000256" key="2">
    <source>
        <dbReference type="ARBA" id="ARBA00022448"/>
    </source>
</evidence>
<dbReference type="PROSITE" id="PS50850">
    <property type="entry name" value="MFS"/>
    <property type="match status" value="1"/>
</dbReference>
<dbReference type="Pfam" id="PF07690">
    <property type="entry name" value="MFS_1"/>
    <property type="match status" value="1"/>
</dbReference>
<name>A0A2T7A2M9_TUBBO</name>
<dbReference type="GO" id="GO:0022857">
    <property type="term" value="F:transmembrane transporter activity"/>
    <property type="evidence" value="ECO:0007669"/>
    <property type="project" value="InterPro"/>
</dbReference>
<dbReference type="PANTHER" id="PTHR43791:SF57">
    <property type="entry name" value="MAJOR FACILITATOR SUPERFAMILY (MFS) PROFILE DOMAIN-CONTAINING PROTEIN"/>
    <property type="match status" value="1"/>
</dbReference>
<feature type="transmembrane region" description="Helical" evidence="6">
    <location>
        <begin position="339"/>
        <end position="358"/>
    </location>
</feature>
<dbReference type="InterPro" id="IPR036259">
    <property type="entry name" value="MFS_trans_sf"/>
</dbReference>
<comment type="subcellular location">
    <subcellularLocation>
        <location evidence="1">Membrane</location>
        <topology evidence="1">Multi-pass membrane protein</topology>
    </subcellularLocation>
</comment>
<dbReference type="InterPro" id="IPR011701">
    <property type="entry name" value="MFS"/>
</dbReference>
<evidence type="ECO:0000313" key="8">
    <source>
        <dbReference type="EMBL" id="PUU81945.1"/>
    </source>
</evidence>
<evidence type="ECO:0000259" key="7">
    <source>
        <dbReference type="PROSITE" id="PS50850"/>
    </source>
</evidence>
<protein>
    <submittedName>
        <fullName evidence="8">Major facilitator superfamily domain-containing protein</fullName>
    </submittedName>
</protein>